<dbReference type="CDD" id="cd00267">
    <property type="entry name" value="ABC_ATPase"/>
    <property type="match status" value="1"/>
</dbReference>
<keyword evidence="3" id="KW-1003">Cell membrane</keyword>
<dbReference type="SUPFAM" id="SSF52540">
    <property type="entry name" value="P-loop containing nucleoside triphosphate hydrolases"/>
    <property type="match status" value="1"/>
</dbReference>
<keyword evidence="6" id="KW-0406">Ion transport</keyword>
<protein>
    <submittedName>
        <fullName evidence="10">ABC transporter ATP-binding protein</fullName>
    </submittedName>
</protein>
<dbReference type="Proteomes" id="UP001161325">
    <property type="component" value="Unassembled WGS sequence"/>
</dbReference>
<evidence type="ECO:0000256" key="2">
    <source>
        <dbReference type="ARBA" id="ARBA00022448"/>
    </source>
</evidence>
<keyword evidence="8" id="KW-0175">Coiled coil</keyword>
<dbReference type="InterPro" id="IPR051535">
    <property type="entry name" value="Siderophore_ABC-ATPase"/>
</dbReference>
<dbReference type="InterPro" id="IPR003593">
    <property type="entry name" value="AAA+_ATPase"/>
</dbReference>
<sequence length="272" mass="29534">MPILLQLRCTLPASADAYPFTVPAVRALADLNDGLALDAPVTCFVGENGSGKSTLLEGLAVAAALPTVGSDETALDPTLAPARALAKRLKLAWRVRTTRGFFLRAEDFFGFAKRIARTRAELQARIAEVKEEYAAQDRSAWATGLALGPLQGSIADMERRYGADPDARSHGESFLALFQSRLVPKGLYLLDEPEAALSPQRQLALLSLLREAVEQGSQFVIATHSPLLLAYPGARLYSFDDGPPAAVAWDALEHVRLTRDFLAAPERFLRHL</sequence>
<dbReference type="GO" id="GO:0005886">
    <property type="term" value="C:plasma membrane"/>
    <property type="evidence" value="ECO:0007669"/>
    <property type="project" value="UniProtKB-SubCell"/>
</dbReference>
<name>A0AA37QDK4_9BACT</name>
<dbReference type="InterPro" id="IPR027417">
    <property type="entry name" value="P-loop_NTPase"/>
</dbReference>
<dbReference type="PANTHER" id="PTHR42771:SF2">
    <property type="entry name" value="IRON(3+)-HYDROXAMATE IMPORT ATP-BINDING PROTEIN FHUC"/>
    <property type="match status" value="1"/>
</dbReference>
<keyword evidence="10" id="KW-0067">ATP-binding</keyword>
<proteinExistence type="predicted"/>
<comment type="subcellular location">
    <subcellularLocation>
        <location evidence="1">Cell membrane</location>
        <topology evidence="1">Peripheral membrane protein</topology>
    </subcellularLocation>
</comment>
<evidence type="ECO:0000256" key="8">
    <source>
        <dbReference type="SAM" id="Coils"/>
    </source>
</evidence>
<evidence type="ECO:0000256" key="6">
    <source>
        <dbReference type="ARBA" id="ARBA00023065"/>
    </source>
</evidence>
<organism evidence="10 11">
    <name type="scientific">Roseisolibacter agri</name>
    <dbReference type="NCBI Taxonomy" id="2014610"/>
    <lineage>
        <taxon>Bacteria</taxon>
        <taxon>Pseudomonadati</taxon>
        <taxon>Gemmatimonadota</taxon>
        <taxon>Gemmatimonadia</taxon>
        <taxon>Gemmatimonadales</taxon>
        <taxon>Gemmatimonadaceae</taxon>
        <taxon>Roseisolibacter</taxon>
    </lineage>
</organism>
<accession>A0AA37QDK4</accession>
<keyword evidence="5" id="KW-0408">Iron</keyword>
<dbReference type="Pfam" id="PF13304">
    <property type="entry name" value="AAA_21"/>
    <property type="match status" value="1"/>
</dbReference>
<keyword evidence="10" id="KW-0547">Nucleotide-binding</keyword>
<keyword evidence="11" id="KW-1185">Reference proteome</keyword>
<keyword evidence="2" id="KW-0813">Transport</keyword>
<gene>
    <name evidence="10" type="ORF">rosag_12510</name>
</gene>
<feature type="domain" description="AAA+ ATPase" evidence="9">
    <location>
        <begin position="38"/>
        <end position="243"/>
    </location>
</feature>
<dbReference type="Gene3D" id="3.40.50.300">
    <property type="entry name" value="P-loop containing nucleotide triphosphate hydrolases"/>
    <property type="match status" value="2"/>
</dbReference>
<reference evidence="10" key="1">
    <citation type="submission" date="2022-08" db="EMBL/GenBank/DDBJ databases">
        <title>Draft genome sequencing of Roseisolibacter agri AW1220.</title>
        <authorList>
            <person name="Tobiishi Y."/>
            <person name="Tonouchi A."/>
        </authorList>
    </citation>
    <scope>NUCLEOTIDE SEQUENCE</scope>
    <source>
        <strain evidence="10">AW1220</strain>
    </source>
</reference>
<dbReference type="PANTHER" id="PTHR42771">
    <property type="entry name" value="IRON(3+)-HYDROXAMATE IMPORT ATP-BINDING PROTEIN FHUC"/>
    <property type="match status" value="1"/>
</dbReference>
<evidence type="ECO:0000256" key="1">
    <source>
        <dbReference type="ARBA" id="ARBA00004202"/>
    </source>
</evidence>
<feature type="coiled-coil region" evidence="8">
    <location>
        <begin position="112"/>
        <end position="139"/>
    </location>
</feature>
<dbReference type="Pfam" id="PF13476">
    <property type="entry name" value="AAA_23"/>
    <property type="match status" value="1"/>
</dbReference>
<dbReference type="AlphaFoldDB" id="A0AA37QDK4"/>
<dbReference type="EMBL" id="BRXS01000002">
    <property type="protein sequence ID" value="GLC24738.1"/>
    <property type="molecule type" value="Genomic_DNA"/>
</dbReference>
<dbReference type="GO" id="GO:0006302">
    <property type="term" value="P:double-strand break repair"/>
    <property type="evidence" value="ECO:0007669"/>
    <property type="project" value="InterPro"/>
</dbReference>
<keyword evidence="7" id="KW-0472">Membrane</keyword>
<dbReference type="GO" id="GO:0006826">
    <property type="term" value="P:iron ion transport"/>
    <property type="evidence" value="ECO:0007669"/>
    <property type="project" value="UniProtKB-KW"/>
</dbReference>
<dbReference type="SMART" id="SM00382">
    <property type="entry name" value="AAA"/>
    <property type="match status" value="1"/>
</dbReference>
<keyword evidence="4" id="KW-0410">Iron transport</keyword>
<evidence type="ECO:0000313" key="10">
    <source>
        <dbReference type="EMBL" id="GLC24738.1"/>
    </source>
</evidence>
<evidence type="ECO:0000256" key="3">
    <source>
        <dbReference type="ARBA" id="ARBA00022475"/>
    </source>
</evidence>
<dbReference type="GO" id="GO:0005524">
    <property type="term" value="F:ATP binding"/>
    <property type="evidence" value="ECO:0007669"/>
    <property type="project" value="UniProtKB-KW"/>
</dbReference>
<dbReference type="GO" id="GO:0016887">
    <property type="term" value="F:ATP hydrolysis activity"/>
    <property type="evidence" value="ECO:0007669"/>
    <property type="project" value="InterPro"/>
</dbReference>
<evidence type="ECO:0000256" key="5">
    <source>
        <dbReference type="ARBA" id="ARBA00023004"/>
    </source>
</evidence>
<evidence type="ECO:0000256" key="7">
    <source>
        <dbReference type="ARBA" id="ARBA00023136"/>
    </source>
</evidence>
<comment type="caution">
    <text evidence="10">The sequence shown here is derived from an EMBL/GenBank/DDBJ whole genome shotgun (WGS) entry which is preliminary data.</text>
</comment>
<evidence type="ECO:0000259" key="9">
    <source>
        <dbReference type="SMART" id="SM00382"/>
    </source>
</evidence>
<dbReference type="InterPro" id="IPR038729">
    <property type="entry name" value="Rad50/SbcC_AAA"/>
</dbReference>
<dbReference type="InterPro" id="IPR003959">
    <property type="entry name" value="ATPase_AAA_core"/>
</dbReference>
<dbReference type="RefSeq" id="WP_284349184.1">
    <property type="nucleotide sequence ID" value="NZ_BRXS01000002.1"/>
</dbReference>
<evidence type="ECO:0000313" key="11">
    <source>
        <dbReference type="Proteomes" id="UP001161325"/>
    </source>
</evidence>
<evidence type="ECO:0000256" key="4">
    <source>
        <dbReference type="ARBA" id="ARBA00022496"/>
    </source>
</evidence>